<accession>V7HV46</accession>
<evidence type="ECO:0000313" key="2">
    <source>
        <dbReference type="Proteomes" id="UP000019205"/>
    </source>
</evidence>
<protein>
    <submittedName>
        <fullName evidence="1">Uncharacterized protein</fullName>
    </submittedName>
</protein>
<comment type="caution">
    <text evidence="1">The sequence shown here is derived from an EMBL/GenBank/DDBJ whole genome shotgun (WGS) entry which is preliminary data.</text>
</comment>
<dbReference type="STRING" id="314285.KT71_001946"/>
<dbReference type="EMBL" id="AAOA02000001">
    <property type="protein sequence ID" value="ESZ89412.1"/>
    <property type="molecule type" value="Genomic_DNA"/>
</dbReference>
<name>V7HV46_9GAMM</name>
<dbReference type="AlphaFoldDB" id="V7HV46"/>
<evidence type="ECO:0000313" key="1">
    <source>
        <dbReference type="EMBL" id="ESZ89412.1"/>
    </source>
</evidence>
<keyword evidence="2" id="KW-1185">Reference proteome</keyword>
<sequence length="98" mass="10847">MGTMGARAMANHALYGGAVRYRRRATGRDSIYFIIIQPIVIGLQRREHPIWQWTQSHWLCQPDAIMAIPINATLAPSQSVLVKSTPSTTLSQTKAVAT</sequence>
<reference evidence="1 2" key="1">
    <citation type="journal article" date="2007" name="Proc. Natl. Acad. Sci. U.S.A.">
        <title>Characterization of a marine gammaproteobacterium capable of aerobic anoxygenic photosynthesis.</title>
        <authorList>
            <person name="Fuchs B.M."/>
            <person name="Spring S."/>
            <person name="Teeling H."/>
            <person name="Quast C."/>
            <person name="Wulf J."/>
            <person name="Schattenhofer M."/>
            <person name="Yan S."/>
            <person name="Ferriera S."/>
            <person name="Johnson J."/>
            <person name="Glockner F.O."/>
            <person name="Amann R."/>
        </authorList>
    </citation>
    <scope>NUCLEOTIDE SEQUENCE [LARGE SCALE GENOMIC DNA]</scope>
    <source>
        <strain evidence="1">KT71</strain>
    </source>
</reference>
<proteinExistence type="predicted"/>
<dbReference type="Proteomes" id="UP000019205">
    <property type="component" value="Chromosome"/>
</dbReference>
<dbReference type="HOGENOM" id="CLU_2328907_0_0_6"/>
<organism evidence="1 2">
    <name type="scientific">Congregibacter litoralis KT71</name>
    <dbReference type="NCBI Taxonomy" id="314285"/>
    <lineage>
        <taxon>Bacteria</taxon>
        <taxon>Pseudomonadati</taxon>
        <taxon>Pseudomonadota</taxon>
        <taxon>Gammaproteobacteria</taxon>
        <taxon>Cellvibrionales</taxon>
        <taxon>Halieaceae</taxon>
        <taxon>Congregibacter</taxon>
    </lineage>
</organism>
<gene>
    <name evidence="1" type="ORF">KT71_001946</name>
</gene>
<reference evidence="1 2" key="2">
    <citation type="journal article" date="2009" name="PLoS ONE">
        <title>The photosynthetic apparatus and its regulation in the aerobic gammaproteobacterium Congregibacter litoralis gen. nov., sp. nov.</title>
        <authorList>
            <person name="Spring S."/>
            <person name="Lunsdorf H."/>
            <person name="Fuchs B.M."/>
            <person name="Tindall B.J."/>
        </authorList>
    </citation>
    <scope>NUCLEOTIDE SEQUENCE [LARGE SCALE GENOMIC DNA]</scope>
    <source>
        <strain evidence="1">KT71</strain>
    </source>
</reference>